<dbReference type="PANTHER" id="PTHR23517">
    <property type="entry name" value="RESISTANCE PROTEIN MDTM, PUTATIVE-RELATED-RELATED"/>
    <property type="match status" value="1"/>
</dbReference>
<dbReference type="InterPro" id="IPR050171">
    <property type="entry name" value="MFS_Transporters"/>
</dbReference>
<protein>
    <recommendedName>
        <fullName evidence="8">Major facilitator superfamily (MFS) profile domain-containing protein</fullName>
    </recommendedName>
</protein>
<proteinExistence type="predicted"/>
<feature type="transmembrane region" description="Helical" evidence="7">
    <location>
        <begin position="236"/>
        <end position="258"/>
    </location>
</feature>
<feature type="transmembrane region" description="Helical" evidence="7">
    <location>
        <begin position="129"/>
        <end position="150"/>
    </location>
</feature>
<dbReference type="InterPro" id="IPR011701">
    <property type="entry name" value="MFS"/>
</dbReference>
<evidence type="ECO:0000313" key="9">
    <source>
        <dbReference type="EMBL" id="ESR23209.1"/>
    </source>
</evidence>
<evidence type="ECO:0000256" key="5">
    <source>
        <dbReference type="ARBA" id="ARBA00022989"/>
    </source>
</evidence>
<dbReference type="Gene3D" id="1.20.1250.20">
    <property type="entry name" value="MFS general substrate transporter like domains"/>
    <property type="match status" value="2"/>
</dbReference>
<keyword evidence="2" id="KW-0813">Transport</keyword>
<organism evidence="9 10">
    <name type="scientific">Lutibaculum baratangense AMV1</name>
    <dbReference type="NCBI Taxonomy" id="631454"/>
    <lineage>
        <taxon>Bacteria</taxon>
        <taxon>Pseudomonadati</taxon>
        <taxon>Pseudomonadota</taxon>
        <taxon>Alphaproteobacteria</taxon>
        <taxon>Hyphomicrobiales</taxon>
        <taxon>Tepidamorphaceae</taxon>
        <taxon>Lutibaculum</taxon>
    </lineage>
</organism>
<dbReference type="AlphaFoldDB" id="V4RCT6"/>
<evidence type="ECO:0000256" key="1">
    <source>
        <dbReference type="ARBA" id="ARBA00004651"/>
    </source>
</evidence>
<feature type="transmembrane region" description="Helical" evidence="7">
    <location>
        <begin position="294"/>
        <end position="315"/>
    </location>
</feature>
<evidence type="ECO:0000256" key="6">
    <source>
        <dbReference type="ARBA" id="ARBA00023136"/>
    </source>
</evidence>
<reference evidence="9 10" key="1">
    <citation type="journal article" date="2014" name="Genome Announc.">
        <title>Draft Genome Sequence of Lutibaculum baratangense Strain AMV1T, Isolated from a Mud Volcano in Andamans, India.</title>
        <authorList>
            <person name="Singh A."/>
            <person name="Sreenivas A."/>
            <person name="Sathyanarayana Reddy G."/>
            <person name="Pinnaka A.K."/>
            <person name="Shivaji S."/>
        </authorList>
    </citation>
    <scope>NUCLEOTIDE SEQUENCE [LARGE SCALE GENOMIC DNA]</scope>
    <source>
        <strain evidence="9 10">AMV1</strain>
    </source>
</reference>
<comment type="subcellular location">
    <subcellularLocation>
        <location evidence="1">Cell membrane</location>
        <topology evidence="1">Multi-pass membrane protein</topology>
    </subcellularLocation>
</comment>
<dbReference type="PROSITE" id="PS50850">
    <property type="entry name" value="MFS"/>
    <property type="match status" value="1"/>
</dbReference>
<dbReference type="STRING" id="631454.N177_3277"/>
<feature type="transmembrane region" description="Helical" evidence="7">
    <location>
        <begin position="94"/>
        <end position="117"/>
    </location>
</feature>
<dbReference type="Pfam" id="PF07690">
    <property type="entry name" value="MFS_1"/>
    <property type="match status" value="1"/>
</dbReference>
<feature type="transmembrane region" description="Helical" evidence="7">
    <location>
        <begin position="270"/>
        <end position="288"/>
    </location>
</feature>
<feature type="domain" description="Major facilitator superfamily (MFS) profile" evidence="8">
    <location>
        <begin position="4"/>
        <end position="382"/>
    </location>
</feature>
<evidence type="ECO:0000259" key="8">
    <source>
        <dbReference type="PROSITE" id="PS50850"/>
    </source>
</evidence>
<dbReference type="eggNOG" id="COG2271">
    <property type="taxonomic scope" value="Bacteria"/>
</dbReference>
<dbReference type="GO" id="GO:0022857">
    <property type="term" value="F:transmembrane transporter activity"/>
    <property type="evidence" value="ECO:0007669"/>
    <property type="project" value="InterPro"/>
</dbReference>
<dbReference type="InterPro" id="IPR020846">
    <property type="entry name" value="MFS_dom"/>
</dbReference>
<keyword evidence="5 7" id="KW-1133">Transmembrane helix</keyword>
<keyword evidence="3" id="KW-1003">Cell membrane</keyword>
<dbReference type="PATRIC" id="fig|631454.5.peg.3237"/>
<dbReference type="PANTHER" id="PTHR23517:SF2">
    <property type="entry name" value="MULTIDRUG RESISTANCE PROTEIN MDTH"/>
    <property type="match status" value="1"/>
</dbReference>
<comment type="caution">
    <text evidence="9">The sequence shown here is derived from an EMBL/GenBank/DDBJ whole genome shotgun (WGS) entry which is preliminary data.</text>
</comment>
<gene>
    <name evidence="9" type="ORF">N177_3277</name>
</gene>
<keyword evidence="6 7" id="KW-0472">Membrane</keyword>
<feature type="transmembrane region" description="Helical" evidence="7">
    <location>
        <begin position="355"/>
        <end position="378"/>
    </location>
</feature>
<feature type="transmembrane region" description="Helical" evidence="7">
    <location>
        <begin position="69"/>
        <end position="88"/>
    </location>
</feature>
<name>V4RCT6_9HYPH</name>
<evidence type="ECO:0000256" key="4">
    <source>
        <dbReference type="ARBA" id="ARBA00022692"/>
    </source>
</evidence>
<dbReference type="InterPro" id="IPR036259">
    <property type="entry name" value="MFS_trans_sf"/>
</dbReference>
<sequence length="395" mass="40504">MPPSALLLNLAHFLDHFFLLIFPTAVLAIHPAWGMSYGEALSLGTPAFVVFALATPLSGWLGDRLGGRPMILAFFLGIGLSSIATGLATGPVTLALGLAAIGLFASIYHPVGTAMVVRVAVRRGRALGVNGVFGNMGVAAAALVTAWLAAHMGWRAAFVLPGILSCVAGLAYALVSDDVGAETAEPHRTGGGDGARGEQARVLLVVAVNALLGGIVFNGVTIALPKLFSERLDGAGLAAVGAYASLVFALAAFTQIPVGRLLDRIGAKPILVSLVALQTVLLALVSTVEGPLVVLAAVPLMLAVFGTIPVGVWLISHYVAPDWRSRVYSVQFLLSLGVGAVVVPVLAWTHEASGGFRLAFLLFAGATGAVLATSAMLLPRESRPLTGETARAEGA</sequence>
<dbReference type="RefSeq" id="WP_023433396.1">
    <property type="nucleotide sequence ID" value="NZ_AWXZ01000039.1"/>
</dbReference>
<evidence type="ECO:0000313" key="10">
    <source>
        <dbReference type="Proteomes" id="UP000017819"/>
    </source>
</evidence>
<feature type="transmembrane region" description="Helical" evidence="7">
    <location>
        <begin position="327"/>
        <end position="349"/>
    </location>
</feature>
<dbReference type="OrthoDB" id="8524807at2"/>
<dbReference type="Proteomes" id="UP000017819">
    <property type="component" value="Unassembled WGS sequence"/>
</dbReference>
<accession>V4RCT6</accession>
<feature type="transmembrane region" description="Helical" evidence="7">
    <location>
        <begin position="41"/>
        <end position="62"/>
    </location>
</feature>
<feature type="transmembrane region" description="Helical" evidence="7">
    <location>
        <begin position="156"/>
        <end position="175"/>
    </location>
</feature>
<feature type="transmembrane region" description="Helical" evidence="7">
    <location>
        <begin position="202"/>
        <end position="224"/>
    </location>
</feature>
<dbReference type="GO" id="GO:0005886">
    <property type="term" value="C:plasma membrane"/>
    <property type="evidence" value="ECO:0007669"/>
    <property type="project" value="UniProtKB-SubCell"/>
</dbReference>
<keyword evidence="4 7" id="KW-0812">Transmembrane</keyword>
<dbReference type="SUPFAM" id="SSF103473">
    <property type="entry name" value="MFS general substrate transporter"/>
    <property type="match status" value="1"/>
</dbReference>
<feature type="transmembrane region" description="Helical" evidence="7">
    <location>
        <begin position="7"/>
        <end position="29"/>
    </location>
</feature>
<evidence type="ECO:0000256" key="7">
    <source>
        <dbReference type="SAM" id="Phobius"/>
    </source>
</evidence>
<dbReference type="EMBL" id="AWXZ01000039">
    <property type="protein sequence ID" value="ESR23209.1"/>
    <property type="molecule type" value="Genomic_DNA"/>
</dbReference>
<keyword evidence="10" id="KW-1185">Reference proteome</keyword>
<evidence type="ECO:0000256" key="2">
    <source>
        <dbReference type="ARBA" id="ARBA00022448"/>
    </source>
</evidence>
<evidence type="ECO:0000256" key="3">
    <source>
        <dbReference type="ARBA" id="ARBA00022475"/>
    </source>
</evidence>